<feature type="region of interest" description="Disordered" evidence="1">
    <location>
        <begin position="86"/>
        <end position="109"/>
    </location>
</feature>
<dbReference type="EMBL" id="JAWWNJ010000052">
    <property type="protein sequence ID" value="KAK7016137.1"/>
    <property type="molecule type" value="Genomic_DNA"/>
</dbReference>
<accession>A0AAW0ATK9</accession>
<evidence type="ECO:0000313" key="2">
    <source>
        <dbReference type="EMBL" id="KAK7016137.1"/>
    </source>
</evidence>
<comment type="caution">
    <text evidence="2">The sequence shown here is derived from an EMBL/GenBank/DDBJ whole genome shotgun (WGS) entry which is preliminary data.</text>
</comment>
<proteinExistence type="predicted"/>
<organism evidence="2 3">
    <name type="scientific">Favolaschia claudopus</name>
    <dbReference type="NCBI Taxonomy" id="2862362"/>
    <lineage>
        <taxon>Eukaryota</taxon>
        <taxon>Fungi</taxon>
        <taxon>Dikarya</taxon>
        <taxon>Basidiomycota</taxon>
        <taxon>Agaricomycotina</taxon>
        <taxon>Agaricomycetes</taxon>
        <taxon>Agaricomycetidae</taxon>
        <taxon>Agaricales</taxon>
        <taxon>Marasmiineae</taxon>
        <taxon>Mycenaceae</taxon>
        <taxon>Favolaschia</taxon>
    </lineage>
</organism>
<evidence type="ECO:0000256" key="1">
    <source>
        <dbReference type="SAM" id="MobiDB-lite"/>
    </source>
</evidence>
<protein>
    <submittedName>
        <fullName evidence="2">Uncharacterized protein</fullName>
    </submittedName>
</protein>
<dbReference type="Proteomes" id="UP001362999">
    <property type="component" value="Unassembled WGS sequence"/>
</dbReference>
<gene>
    <name evidence="2" type="ORF">R3P38DRAFT_3203960</name>
</gene>
<feature type="region of interest" description="Disordered" evidence="1">
    <location>
        <begin position="1"/>
        <end position="37"/>
    </location>
</feature>
<evidence type="ECO:0000313" key="3">
    <source>
        <dbReference type="Proteomes" id="UP001362999"/>
    </source>
</evidence>
<feature type="compositionally biased region" description="Polar residues" evidence="1">
    <location>
        <begin position="26"/>
        <end position="37"/>
    </location>
</feature>
<sequence length="169" mass="18668">MEDTPQPGSTALPKRRKTKPRVVLPGTSSFEVSSRTSFPITHSVAPEVHSTESTLVFRPPITPVSAPRAFTRLTDVNTLANIARPDVPVPSSFEDPREPFDDRSPSPDLPAINSVISHRIERPRTAPPGENIFTAKARTTEYEKIDSVIQNLRSMQISGRILMAVVKFL</sequence>
<keyword evidence="3" id="KW-1185">Reference proteome</keyword>
<feature type="compositionally biased region" description="Basic and acidic residues" evidence="1">
    <location>
        <begin position="94"/>
        <end position="105"/>
    </location>
</feature>
<name>A0AAW0ATK9_9AGAR</name>
<reference evidence="2 3" key="1">
    <citation type="journal article" date="2024" name="J Genomics">
        <title>Draft genome sequencing and assembly of Favolaschia claudopus CIRM-BRFM 2984 isolated from oak limbs.</title>
        <authorList>
            <person name="Navarro D."/>
            <person name="Drula E."/>
            <person name="Chaduli D."/>
            <person name="Cazenave R."/>
            <person name="Ahrendt S."/>
            <person name="Wang J."/>
            <person name="Lipzen A."/>
            <person name="Daum C."/>
            <person name="Barry K."/>
            <person name="Grigoriev I.V."/>
            <person name="Favel A."/>
            <person name="Rosso M.N."/>
            <person name="Martin F."/>
        </authorList>
    </citation>
    <scope>NUCLEOTIDE SEQUENCE [LARGE SCALE GENOMIC DNA]</scope>
    <source>
        <strain evidence="2 3">CIRM-BRFM 2984</strain>
    </source>
</reference>
<dbReference type="AlphaFoldDB" id="A0AAW0ATK9"/>